<feature type="transmembrane region" description="Helical" evidence="1">
    <location>
        <begin position="20"/>
        <end position="46"/>
    </location>
</feature>
<dbReference type="Proteomes" id="UP000233293">
    <property type="component" value="Unassembled WGS sequence"/>
</dbReference>
<evidence type="ECO:0000259" key="2">
    <source>
        <dbReference type="Pfam" id="PF01569"/>
    </source>
</evidence>
<dbReference type="AlphaFoldDB" id="A0A2N3PVK4"/>
<proteinExistence type="predicted"/>
<evidence type="ECO:0000256" key="1">
    <source>
        <dbReference type="SAM" id="Phobius"/>
    </source>
</evidence>
<evidence type="ECO:0000313" key="4">
    <source>
        <dbReference type="Proteomes" id="UP000233293"/>
    </source>
</evidence>
<keyword evidence="1" id="KW-1133">Transmembrane helix</keyword>
<feature type="transmembrane region" description="Helical" evidence="1">
    <location>
        <begin position="91"/>
        <end position="107"/>
    </location>
</feature>
<dbReference type="Gene3D" id="1.20.144.10">
    <property type="entry name" value="Phosphatidic acid phosphatase type 2/haloperoxidase"/>
    <property type="match status" value="1"/>
</dbReference>
<name>A0A2N3PVK4_9PROT</name>
<dbReference type="InterPro" id="IPR036938">
    <property type="entry name" value="PAP2/HPO_sf"/>
</dbReference>
<gene>
    <name evidence="3" type="ORF">CWS72_11305</name>
</gene>
<feature type="transmembrane region" description="Helical" evidence="1">
    <location>
        <begin position="53"/>
        <end position="71"/>
    </location>
</feature>
<feature type="transmembrane region" description="Helical" evidence="1">
    <location>
        <begin position="173"/>
        <end position="191"/>
    </location>
</feature>
<comment type="caution">
    <text evidence="3">The sequence shown here is derived from an EMBL/GenBank/DDBJ whole genome shotgun (WGS) entry which is preliminary data.</text>
</comment>
<keyword evidence="4" id="KW-1185">Reference proteome</keyword>
<keyword evidence="1" id="KW-0812">Transmembrane</keyword>
<dbReference type="EMBL" id="PIUM01000011">
    <property type="protein sequence ID" value="PKU24429.1"/>
    <property type="molecule type" value="Genomic_DNA"/>
</dbReference>
<feature type="transmembrane region" description="Helical" evidence="1">
    <location>
        <begin position="114"/>
        <end position="136"/>
    </location>
</feature>
<dbReference type="InterPro" id="IPR000326">
    <property type="entry name" value="PAP2/HPO"/>
</dbReference>
<protein>
    <recommendedName>
        <fullName evidence="2">Phosphatidic acid phosphatase type 2/haloperoxidase domain-containing protein</fullName>
    </recommendedName>
</protein>
<sequence>MMTFPGRQVRSDERDCVTDFWWWITDFGDSAVTLPLAFLVIVYLVFILHRRRAGVALALATGGTAFVLLLLKLSFRACTSGGGLITSPSGHVAMSAVVYGCLAILMARGTAWRLPILAGTALFVLAVAVSRLAIGAHNLPEVLTGMGVGTGFSVAFGLSLGHEPPMMHRRRQLLVIAALAILVTFGLNPPIEEAIAAIASDLQGRIPGCE</sequence>
<feature type="domain" description="Phosphatidic acid phosphatase type 2/haloperoxidase" evidence="2">
    <location>
        <begin position="88"/>
        <end position="155"/>
    </location>
</feature>
<accession>A0A2N3PVK4</accession>
<keyword evidence="1" id="KW-0472">Membrane</keyword>
<feature type="transmembrane region" description="Helical" evidence="1">
    <location>
        <begin position="142"/>
        <end position="161"/>
    </location>
</feature>
<evidence type="ECO:0000313" key="3">
    <source>
        <dbReference type="EMBL" id="PKU24429.1"/>
    </source>
</evidence>
<reference evidence="4" key="1">
    <citation type="submission" date="2017-12" db="EMBL/GenBank/DDBJ databases">
        <title>Draft genome sequence of Telmatospirillum siberiense 26-4b1T, an acidotolerant peatland alphaproteobacterium potentially involved in sulfur cycling.</title>
        <authorList>
            <person name="Hausmann B."/>
            <person name="Pjevac P."/>
            <person name="Schreck K."/>
            <person name="Herbold C.W."/>
            <person name="Daims H."/>
            <person name="Wagner M."/>
            <person name="Pester M."/>
            <person name="Loy A."/>
        </authorList>
    </citation>
    <scope>NUCLEOTIDE SEQUENCE [LARGE SCALE GENOMIC DNA]</scope>
    <source>
        <strain evidence="4">26-4b1</strain>
    </source>
</reference>
<dbReference type="SUPFAM" id="SSF48317">
    <property type="entry name" value="Acid phosphatase/Vanadium-dependent haloperoxidase"/>
    <property type="match status" value="1"/>
</dbReference>
<organism evidence="3 4">
    <name type="scientific">Telmatospirillum siberiense</name>
    <dbReference type="NCBI Taxonomy" id="382514"/>
    <lineage>
        <taxon>Bacteria</taxon>
        <taxon>Pseudomonadati</taxon>
        <taxon>Pseudomonadota</taxon>
        <taxon>Alphaproteobacteria</taxon>
        <taxon>Rhodospirillales</taxon>
        <taxon>Rhodospirillaceae</taxon>
        <taxon>Telmatospirillum</taxon>
    </lineage>
</organism>
<dbReference type="Pfam" id="PF01569">
    <property type="entry name" value="PAP2"/>
    <property type="match status" value="1"/>
</dbReference>